<protein>
    <recommendedName>
        <fullName evidence="3">Tat pathway signal protein</fullName>
    </recommendedName>
</protein>
<organism evidence="1 2">
    <name type="scientific">Methylobacterium tardum</name>
    <dbReference type="NCBI Taxonomy" id="374432"/>
    <lineage>
        <taxon>Bacteria</taxon>
        <taxon>Pseudomonadati</taxon>
        <taxon>Pseudomonadota</taxon>
        <taxon>Alphaproteobacteria</taxon>
        <taxon>Hyphomicrobiales</taxon>
        <taxon>Methylobacteriaceae</taxon>
        <taxon>Methylobacterium</taxon>
    </lineage>
</organism>
<sequence>MPRGWAEEEEEIRSVLALSIPLYRRRIGRIALDTAACFALSALLVVSALAQDASEKAVPLKLQLNKVETAGEACRITMVIDNTKGTALKFYKVDLFAFDTEGVAQKRVAVELGPLPPRKTTVKIFDFPGIACNKVGRILLNDVLACDGGDSAREACLERTETETKAGLPFDR</sequence>
<evidence type="ECO:0000313" key="2">
    <source>
        <dbReference type="Proteomes" id="UP001157440"/>
    </source>
</evidence>
<dbReference type="EMBL" id="BSPL01000017">
    <property type="protein sequence ID" value="GLS71233.1"/>
    <property type="molecule type" value="Genomic_DNA"/>
</dbReference>
<gene>
    <name evidence="1" type="ORF">GCM10007890_32460</name>
</gene>
<proteinExistence type="predicted"/>
<evidence type="ECO:0000313" key="1">
    <source>
        <dbReference type="EMBL" id="GLS71233.1"/>
    </source>
</evidence>
<keyword evidence="2" id="KW-1185">Reference proteome</keyword>
<dbReference type="AlphaFoldDB" id="A0AA37WUM1"/>
<reference evidence="2" key="1">
    <citation type="journal article" date="2019" name="Int. J. Syst. Evol. Microbiol.">
        <title>The Global Catalogue of Microorganisms (GCM) 10K type strain sequencing project: providing services to taxonomists for standard genome sequencing and annotation.</title>
        <authorList>
            <consortium name="The Broad Institute Genomics Platform"/>
            <consortium name="The Broad Institute Genome Sequencing Center for Infectious Disease"/>
            <person name="Wu L."/>
            <person name="Ma J."/>
        </authorList>
    </citation>
    <scope>NUCLEOTIDE SEQUENCE [LARGE SCALE GENOMIC DNA]</scope>
    <source>
        <strain evidence="2">NBRC 103632</strain>
    </source>
</reference>
<accession>A0AA37WUM1</accession>
<dbReference type="Proteomes" id="UP001157440">
    <property type="component" value="Unassembled WGS sequence"/>
</dbReference>
<evidence type="ECO:0008006" key="3">
    <source>
        <dbReference type="Google" id="ProtNLM"/>
    </source>
</evidence>
<comment type="caution">
    <text evidence="1">The sequence shown here is derived from an EMBL/GenBank/DDBJ whole genome shotgun (WGS) entry which is preliminary data.</text>
</comment>
<name>A0AA37WUM1_9HYPH</name>